<dbReference type="RefSeq" id="WP_091430812.1">
    <property type="nucleotide sequence ID" value="NZ_FOJB01000001.1"/>
</dbReference>
<dbReference type="EMBL" id="FOJB01000001">
    <property type="protein sequence ID" value="SEW23812.1"/>
    <property type="molecule type" value="Genomic_DNA"/>
</dbReference>
<dbReference type="STRING" id="1173584.SAMN05444851_2366"/>
<feature type="coiled-coil region" evidence="1">
    <location>
        <begin position="142"/>
        <end position="169"/>
    </location>
</feature>
<evidence type="ECO:0000256" key="1">
    <source>
        <dbReference type="SAM" id="Coils"/>
    </source>
</evidence>
<dbReference type="AlphaFoldDB" id="A0A1I0QAA2"/>
<dbReference type="Pfam" id="PF12277">
    <property type="entry name" value="DUF3618"/>
    <property type="match status" value="1"/>
</dbReference>
<dbReference type="Proteomes" id="UP000199650">
    <property type="component" value="Unassembled WGS sequence"/>
</dbReference>
<proteinExistence type="predicted"/>
<gene>
    <name evidence="2" type="ORF">SAMN05444851_2366</name>
</gene>
<accession>A0A1I0QAA2</accession>
<keyword evidence="1" id="KW-0175">Coiled coil</keyword>
<dbReference type="OrthoDB" id="7471221at2"/>
<evidence type="ECO:0008006" key="4">
    <source>
        <dbReference type="Google" id="ProtNLM"/>
    </source>
</evidence>
<protein>
    <recommendedName>
        <fullName evidence="4">Membrane-anchored ribosome-binding protein, inhibits growth in stationary phase, ElaB/YqjD/DUF883 family</fullName>
    </recommendedName>
</protein>
<name>A0A1I0QAA2_9RHOB</name>
<evidence type="ECO:0000313" key="3">
    <source>
        <dbReference type="Proteomes" id="UP000199650"/>
    </source>
</evidence>
<evidence type="ECO:0000313" key="2">
    <source>
        <dbReference type="EMBL" id="SEW23812.1"/>
    </source>
</evidence>
<dbReference type="InterPro" id="IPR022062">
    <property type="entry name" value="DUF3618"/>
</dbReference>
<keyword evidence="3" id="KW-1185">Reference proteome</keyword>
<sequence length="277" mass="29382">MKNDIDHIQDGIEAERAELEQKLSALNDHVSVEALTAEAGQHLRAASGDVVQKLLERFGRNAQSHPLAVAAVGAGVSWLLSGAGARSSDPEPVMRRSMGAYNGPKPAEGDPDRDTPVMVATHSTKRPPEMLERVHDRASDALGAAQDQLSDIRQQANDMRSRIAEGTEELSAEARARVIAAREKALEVAQASGRKMRYASQAGADFAKDNPLVVGGIALALGAAVAGALYMRHSAQTDDNAVADDSDAFSEADRVFEEELARARAVQNTAAQGIPDS</sequence>
<organism evidence="2 3">
    <name type="scientific">Aliiroseovarius sediminilitoris</name>
    <dbReference type="NCBI Taxonomy" id="1173584"/>
    <lineage>
        <taxon>Bacteria</taxon>
        <taxon>Pseudomonadati</taxon>
        <taxon>Pseudomonadota</taxon>
        <taxon>Alphaproteobacteria</taxon>
        <taxon>Rhodobacterales</taxon>
        <taxon>Paracoccaceae</taxon>
        <taxon>Aliiroseovarius</taxon>
    </lineage>
</organism>
<reference evidence="2 3" key="1">
    <citation type="submission" date="2016-10" db="EMBL/GenBank/DDBJ databases">
        <authorList>
            <person name="de Groot N.N."/>
        </authorList>
    </citation>
    <scope>NUCLEOTIDE SEQUENCE [LARGE SCALE GENOMIC DNA]</scope>
    <source>
        <strain evidence="2 3">DSM 29439</strain>
    </source>
</reference>